<feature type="coiled-coil region" evidence="1">
    <location>
        <begin position="84"/>
        <end position="111"/>
    </location>
</feature>
<protein>
    <recommendedName>
        <fullName evidence="4">Excreted virulence factor EspC, type VII ESX diderm</fullName>
    </recommendedName>
</protein>
<dbReference type="RefSeq" id="WP_037311041.1">
    <property type="nucleotide sequence ID" value="NZ_CALJZO010000005.1"/>
</dbReference>
<accession>A0A837D9Y8</accession>
<evidence type="ECO:0008006" key="4">
    <source>
        <dbReference type="Google" id="ProtNLM"/>
    </source>
</evidence>
<reference evidence="2 3" key="1">
    <citation type="submission" date="2014-10" db="EMBL/GenBank/DDBJ databases">
        <title>Genome sequence of Micropolyspora internatus JCM3315.</title>
        <authorList>
            <person name="Shin S.-K."/>
            <person name="Yi H."/>
        </authorList>
    </citation>
    <scope>NUCLEOTIDE SEQUENCE [LARGE SCALE GENOMIC DNA]</scope>
    <source>
        <strain evidence="2 3">JCM 3315</strain>
    </source>
</reference>
<evidence type="ECO:0000313" key="2">
    <source>
        <dbReference type="EMBL" id="KHF43668.1"/>
    </source>
</evidence>
<gene>
    <name evidence="2" type="ORF">MINT15_23930</name>
</gene>
<evidence type="ECO:0000256" key="1">
    <source>
        <dbReference type="SAM" id="Coils"/>
    </source>
</evidence>
<comment type="caution">
    <text evidence="2">The sequence shown here is derived from an EMBL/GenBank/DDBJ whole genome shotgun (WGS) entry which is preliminary data.</text>
</comment>
<dbReference type="OrthoDB" id="3689232at2"/>
<evidence type="ECO:0000313" key="3">
    <source>
        <dbReference type="Proteomes" id="UP000030848"/>
    </source>
</evidence>
<dbReference type="Proteomes" id="UP000030848">
    <property type="component" value="Unassembled WGS sequence"/>
</dbReference>
<keyword evidence="1" id="KW-0175">Coiled coil</keyword>
<dbReference type="AlphaFoldDB" id="A0A837D9Y8"/>
<proteinExistence type="predicted"/>
<dbReference type="EMBL" id="JRZE01000005">
    <property type="protein sequence ID" value="KHF43668.1"/>
    <property type="molecule type" value="Genomic_DNA"/>
</dbReference>
<sequence>MTDAGVRAPEPGFTLPSDGFAVSPELAADAFAKLSEVQDAVGRMVRQAKVLGRTVPLGDGYAKEIGEFMARYGIDDAGSAVESLTRFGQQIEELKRSIETALRRYEEQDADAAAGTDCVGGG</sequence>
<name>A0A837D9Y8_9PSEU</name>
<organism evidence="2 3">
    <name type="scientific">Saccharomonospora viridis</name>
    <dbReference type="NCBI Taxonomy" id="1852"/>
    <lineage>
        <taxon>Bacteria</taxon>
        <taxon>Bacillati</taxon>
        <taxon>Actinomycetota</taxon>
        <taxon>Actinomycetes</taxon>
        <taxon>Pseudonocardiales</taxon>
        <taxon>Pseudonocardiaceae</taxon>
        <taxon>Saccharomonospora</taxon>
    </lineage>
</organism>